<sequence length="277" mass="31794">MYILGHRSRGGLSIVIAIQWSKATRGKNILFFIENYSHVDDDDELYLNYDWSSDSMSIKSNMSNASQYPDSDGSGERLSLAYEKLSKIPRKIAEKFSKTTTILDLSYNDIKDLSFLSHFRNLNTLILDKNPQPDEKTLPSLPNLSLLWLNHCEIDNVQKWVYRIRDCCPSLRYLSLMGNPGATSSFNGNSTLEHNDYRMMVISILPQLSHLDDAEVTSAQRAQAKQYKHTYNIGQTQFNIFESVGRGQQMSRKAAQRRQRKKEQELQHRKGDASDDS</sequence>
<dbReference type="GeneID" id="115265347"/>
<dbReference type="Proteomes" id="UP000069940">
    <property type="component" value="Unassembled WGS sequence"/>
</dbReference>
<dbReference type="PANTHER" id="PTHR46282">
    <property type="entry name" value="LEUCINE-RICH MELANOCYTE DIFFERENTIATION-ASSOCIATED PROTEIN"/>
    <property type="match status" value="1"/>
</dbReference>
<keyword evidence="3" id="KW-1185">Reference proteome</keyword>
<dbReference type="SUPFAM" id="SSF52058">
    <property type="entry name" value="L domain-like"/>
    <property type="match status" value="1"/>
</dbReference>
<reference evidence="3" key="1">
    <citation type="journal article" date="2015" name="Proc. Natl. Acad. Sci. U.S.A.">
        <title>Genome sequence of the Asian Tiger mosquito, Aedes albopictus, reveals insights into its biology, genetics, and evolution.</title>
        <authorList>
            <person name="Chen X.G."/>
            <person name="Jiang X."/>
            <person name="Gu J."/>
            <person name="Xu M."/>
            <person name="Wu Y."/>
            <person name="Deng Y."/>
            <person name="Zhang C."/>
            <person name="Bonizzoni M."/>
            <person name="Dermauw W."/>
            <person name="Vontas J."/>
            <person name="Armbruster P."/>
            <person name="Huang X."/>
            <person name="Yang Y."/>
            <person name="Zhang H."/>
            <person name="He W."/>
            <person name="Peng H."/>
            <person name="Liu Y."/>
            <person name="Wu K."/>
            <person name="Chen J."/>
            <person name="Lirakis M."/>
            <person name="Topalis P."/>
            <person name="Van Leeuwen T."/>
            <person name="Hall A.B."/>
            <person name="Jiang X."/>
            <person name="Thorpe C."/>
            <person name="Mueller R.L."/>
            <person name="Sun C."/>
            <person name="Waterhouse R.M."/>
            <person name="Yan G."/>
            <person name="Tu Z.J."/>
            <person name="Fang X."/>
            <person name="James A.A."/>
        </authorList>
    </citation>
    <scope>NUCLEOTIDE SEQUENCE [LARGE SCALE GENOMIC DNA]</scope>
    <source>
        <strain evidence="3">Foshan</strain>
    </source>
</reference>
<protein>
    <recommendedName>
        <fullName evidence="4">U2-associated snrnp a' protein</fullName>
    </recommendedName>
</protein>
<evidence type="ECO:0000313" key="2">
    <source>
        <dbReference type="EnsemblMetazoa" id="AALFPA23_015516.P22565"/>
    </source>
</evidence>
<dbReference type="RefSeq" id="XP_029725891.1">
    <property type="nucleotide sequence ID" value="XM_029870031.2"/>
</dbReference>
<proteinExistence type="predicted"/>
<name>A0ABM1Z6H4_AEDAL</name>
<dbReference type="InterPro" id="IPR001611">
    <property type="entry name" value="Leu-rich_rpt"/>
</dbReference>
<dbReference type="Gene3D" id="3.80.10.10">
    <property type="entry name" value="Ribonuclease Inhibitor"/>
    <property type="match status" value="1"/>
</dbReference>
<dbReference type="InterPro" id="IPR032675">
    <property type="entry name" value="LRR_dom_sf"/>
</dbReference>
<evidence type="ECO:0000256" key="1">
    <source>
        <dbReference type="SAM" id="MobiDB-lite"/>
    </source>
</evidence>
<organism evidence="2 3">
    <name type="scientific">Aedes albopictus</name>
    <name type="common">Asian tiger mosquito</name>
    <name type="synonym">Stegomyia albopicta</name>
    <dbReference type="NCBI Taxonomy" id="7160"/>
    <lineage>
        <taxon>Eukaryota</taxon>
        <taxon>Metazoa</taxon>
        <taxon>Ecdysozoa</taxon>
        <taxon>Arthropoda</taxon>
        <taxon>Hexapoda</taxon>
        <taxon>Insecta</taxon>
        <taxon>Pterygota</taxon>
        <taxon>Neoptera</taxon>
        <taxon>Endopterygota</taxon>
        <taxon>Diptera</taxon>
        <taxon>Nematocera</taxon>
        <taxon>Culicoidea</taxon>
        <taxon>Culicidae</taxon>
        <taxon>Culicinae</taxon>
        <taxon>Aedini</taxon>
        <taxon>Aedes</taxon>
        <taxon>Stegomyia</taxon>
    </lineage>
</organism>
<feature type="compositionally biased region" description="Basic and acidic residues" evidence="1">
    <location>
        <begin position="262"/>
        <end position="277"/>
    </location>
</feature>
<accession>A0ABM1Z6H4</accession>
<dbReference type="EnsemblMetazoa" id="AALFPA23_015516.R22565">
    <property type="protein sequence ID" value="AALFPA23_015516.P22565"/>
    <property type="gene ID" value="AALFPA23_015516"/>
</dbReference>
<reference evidence="2" key="2">
    <citation type="submission" date="2025-05" db="UniProtKB">
        <authorList>
            <consortium name="EnsemblMetazoa"/>
        </authorList>
    </citation>
    <scope>IDENTIFICATION</scope>
    <source>
        <strain evidence="2">Foshan</strain>
    </source>
</reference>
<dbReference type="PANTHER" id="PTHR46282:SF1">
    <property type="entry name" value="LEUCINE-RICH REPEAT-CONTAINING PROTEIN 72-LIKE"/>
    <property type="match status" value="1"/>
</dbReference>
<feature type="region of interest" description="Disordered" evidence="1">
    <location>
        <begin position="245"/>
        <end position="277"/>
    </location>
</feature>
<dbReference type="InterPro" id="IPR043313">
    <property type="entry name" value="LRMDA"/>
</dbReference>
<evidence type="ECO:0008006" key="4">
    <source>
        <dbReference type="Google" id="ProtNLM"/>
    </source>
</evidence>
<evidence type="ECO:0000313" key="3">
    <source>
        <dbReference type="Proteomes" id="UP000069940"/>
    </source>
</evidence>
<dbReference type="PROSITE" id="PS51450">
    <property type="entry name" value="LRR"/>
    <property type="match status" value="1"/>
</dbReference>